<dbReference type="Gene3D" id="3.90.1530.30">
    <property type="match status" value="1"/>
</dbReference>
<evidence type="ECO:0000256" key="2">
    <source>
        <dbReference type="ARBA" id="ARBA00022829"/>
    </source>
</evidence>
<dbReference type="InterPro" id="IPR041468">
    <property type="entry name" value="HTH_ParB/Spo0J"/>
</dbReference>
<dbReference type="EMBL" id="JYPD01000025">
    <property type="protein sequence ID" value="KXK08346.1"/>
    <property type="molecule type" value="Genomic_DNA"/>
</dbReference>
<dbReference type="AlphaFoldDB" id="A0A136KG02"/>
<dbReference type="PANTHER" id="PTHR33375">
    <property type="entry name" value="CHROMOSOME-PARTITIONING PROTEIN PARB-RELATED"/>
    <property type="match status" value="1"/>
</dbReference>
<dbReference type="FunFam" id="3.90.1530.30:FF:000001">
    <property type="entry name" value="Chromosome partitioning protein ParB"/>
    <property type="match status" value="1"/>
</dbReference>
<dbReference type="PANTHER" id="PTHR33375:SF1">
    <property type="entry name" value="CHROMOSOME-PARTITIONING PROTEIN PARB-RELATED"/>
    <property type="match status" value="1"/>
</dbReference>
<comment type="similarity">
    <text evidence="1">Belongs to the ParB family.</text>
</comment>
<dbReference type="Pfam" id="PF17762">
    <property type="entry name" value="HTH_ParB"/>
    <property type="match status" value="1"/>
</dbReference>
<dbReference type="FunFam" id="1.10.10.2830:FF:000001">
    <property type="entry name" value="Chromosome partitioning protein ParB"/>
    <property type="match status" value="1"/>
</dbReference>
<dbReference type="Proteomes" id="UP000070449">
    <property type="component" value="Unassembled WGS sequence"/>
</dbReference>
<dbReference type="Pfam" id="PF23552">
    <property type="entry name" value="ParB_C"/>
    <property type="match status" value="1"/>
</dbReference>
<dbReference type="InterPro" id="IPR057240">
    <property type="entry name" value="ParB_dimer_C"/>
</dbReference>
<dbReference type="STRING" id="1617427.UZ20_WS6002000875"/>
<evidence type="ECO:0000256" key="1">
    <source>
        <dbReference type="ARBA" id="ARBA00006295"/>
    </source>
</evidence>
<evidence type="ECO:0000313" key="5">
    <source>
        <dbReference type="EMBL" id="KXK08346.1"/>
    </source>
</evidence>
<dbReference type="GO" id="GO:0007059">
    <property type="term" value="P:chromosome segregation"/>
    <property type="evidence" value="ECO:0007669"/>
    <property type="project" value="UniProtKB-KW"/>
</dbReference>
<dbReference type="GO" id="GO:0045881">
    <property type="term" value="P:positive regulation of sporulation resulting in formation of a cellular spore"/>
    <property type="evidence" value="ECO:0007669"/>
    <property type="project" value="TreeGrafter"/>
</dbReference>
<dbReference type="InterPro" id="IPR036086">
    <property type="entry name" value="ParB/Sulfiredoxin_sf"/>
</dbReference>
<keyword evidence="2" id="KW-0159">Chromosome partition</keyword>
<dbReference type="NCBIfam" id="TIGR00180">
    <property type="entry name" value="parB_part"/>
    <property type="match status" value="1"/>
</dbReference>
<proteinExistence type="inferred from homology"/>
<evidence type="ECO:0000313" key="6">
    <source>
        <dbReference type="Proteomes" id="UP000070449"/>
    </source>
</evidence>
<gene>
    <name evidence="5" type="primary">parB</name>
    <name evidence="5" type="ORF">UZ20_WS6002000875</name>
</gene>
<dbReference type="Gene3D" id="1.10.10.2830">
    <property type="match status" value="1"/>
</dbReference>
<dbReference type="Pfam" id="PF02195">
    <property type="entry name" value="ParB_N"/>
    <property type="match status" value="1"/>
</dbReference>
<dbReference type="InterPro" id="IPR003115">
    <property type="entry name" value="ParB_N"/>
</dbReference>
<dbReference type="InterPro" id="IPR050336">
    <property type="entry name" value="Chromosome_partition/occlusion"/>
</dbReference>
<dbReference type="SUPFAM" id="SSF109709">
    <property type="entry name" value="KorB DNA-binding domain-like"/>
    <property type="match status" value="1"/>
</dbReference>
<organism evidence="5 6">
    <name type="scientific">candidate division WS6 bacterium OLB21</name>
    <dbReference type="NCBI Taxonomy" id="1617427"/>
    <lineage>
        <taxon>Bacteria</taxon>
        <taxon>Candidatus Dojkabacteria</taxon>
    </lineage>
</organism>
<comment type="caution">
    <text evidence="5">The sequence shown here is derived from an EMBL/GenBank/DDBJ whole genome shotgun (WGS) entry which is preliminary data.</text>
</comment>
<protein>
    <submittedName>
        <fullName evidence="5">Putative chromosome-partitioning protein ParB</fullName>
    </submittedName>
</protein>
<dbReference type="GO" id="GO:0005694">
    <property type="term" value="C:chromosome"/>
    <property type="evidence" value="ECO:0007669"/>
    <property type="project" value="TreeGrafter"/>
</dbReference>
<evidence type="ECO:0000259" key="4">
    <source>
        <dbReference type="SMART" id="SM00470"/>
    </source>
</evidence>
<evidence type="ECO:0000256" key="3">
    <source>
        <dbReference type="ARBA" id="ARBA00023125"/>
    </source>
</evidence>
<sequence>MALGKGLSSLIAEDTMSQINQAYIANLPIEQILPNPYQPRTEIKPETLVELADSLREHGVIEPLIVTKKSEGKYELIAGERRWRAAKLAKMPTVPVVVKEASPQQMLELAIVENIQRKDLNPLEEALAFEQLIKMFKLGQGDIAVKVGYSRPAIANKMRLLTLPEQVKKLLIDEKISEGHARAILGLVSKETMVEAAKITVRDKLSVRAVEELVRRLNQGHKTKPKKRNERILDEYTQTIESRLRKSYGEKVSLQRSARGGKIVIPFKNDDELKKIYKQLTD</sequence>
<name>A0A136KG02_9BACT</name>
<dbReference type="GO" id="GO:0003677">
    <property type="term" value="F:DNA binding"/>
    <property type="evidence" value="ECO:0007669"/>
    <property type="project" value="UniProtKB-KW"/>
</dbReference>
<reference evidence="5 6" key="1">
    <citation type="submission" date="2015-02" db="EMBL/GenBank/DDBJ databases">
        <title>Improved understanding of the partial-nitritation anammox process through 23 genomes representing the majority of the microbial community.</title>
        <authorList>
            <person name="Speth D.R."/>
            <person name="In T Zandt M."/>
            <person name="Guerrero Cruz S."/>
            <person name="Jetten M.S."/>
            <person name="Dutilh B.E."/>
        </authorList>
    </citation>
    <scope>NUCLEOTIDE SEQUENCE [LARGE SCALE GENOMIC DNA]</scope>
    <source>
        <strain evidence="5">OLB21</strain>
    </source>
</reference>
<accession>A0A136KG02</accession>
<dbReference type="InterPro" id="IPR004437">
    <property type="entry name" value="ParB/RepB/Spo0J"/>
</dbReference>
<feature type="domain" description="ParB-like N-terminal" evidence="4">
    <location>
        <begin position="25"/>
        <end position="115"/>
    </location>
</feature>
<dbReference type="SMART" id="SM00470">
    <property type="entry name" value="ParB"/>
    <property type="match status" value="1"/>
</dbReference>
<keyword evidence="3" id="KW-0238">DNA-binding</keyword>
<dbReference type="SUPFAM" id="SSF110849">
    <property type="entry name" value="ParB/Sulfiredoxin"/>
    <property type="match status" value="1"/>
</dbReference>
<dbReference type="CDD" id="cd16393">
    <property type="entry name" value="SPO0J_N"/>
    <property type="match status" value="1"/>
</dbReference>